<proteinExistence type="predicted"/>
<dbReference type="Gene3D" id="3.40.50.720">
    <property type="entry name" value="NAD(P)-binding Rossmann-like Domain"/>
    <property type="match status" value="1"/>
</dbReference>
<feature type="domain" description="NAD(P)-binding" evidence="1">
    <location>
        <begin position="7"/>
        <end position="149"/>
    </location>
</feature>
<accession>A0ABD5Q677</accession>
<name>A0ABD5Q677_9EURY</name>
<dbReference type="InterPro" id="IPR016040">
    <property type="entry name" value="NAD(P)-bd_dom"/>
</dbReference>
<comment type="caution">
    <text evidence="2">The sequence shown here is derived from an EMBL/GenBank/DDBJ whole genome shotgun (WGS) entry which is preliminary data.</text>
</comment>
<dbReference type="CDD" id="cd05271">
    <property type="entry name" value="NDUFA9_like_SDR_a"/>
    <property type="match status" value="1"/>
</dbReference>
<organism evidence="2 3">
    <name type="scientific">Halorussus aquaticus</name>
    <dbReference type="NCBI Taxonomy" id="2953748"/>
    <lineage>
        <taxon>Archaea</taxon>
        <taxon>Methanobacteriati</taxon>
        <taxon>Methanobacteriota</taxon>
        <taxon>Stenosarchaea group</taxon>
        <taxon>Halobacteria</taxon>
        <taxon>Halobacteriales</taxon>
        <taxon>Haladaptataceae</taxon>
        <taxon>Halorussus</taxon>
    </lineage>
</organism>
<dbReference type="EMBL" id="JBHSHT010000002">
    <property type="protein sequence ID" value="MFC4825972.1"/>
    <property type="molecule type" value="Genomic_DNA"/>
</dbReference>
<dbReference type="InterPro" id="IPR036291">
    <property type="entry name" value="NAD(P)-bd_dom_sf"/>
</dbReference>
<dbReference type="PANTHER" id="PTHR12126:SF11">
    <property type="entry name" value="NADH DEHYDROGENASE [UBIQUINONE] 1 ALPHA SUBCOMPLEX SUBUNIT 9, MITOCHONDRIAL"/>
    <property type="match status" value="1"/>
</dbReference>
<gene>
    <name evidence="2" type="ORF">ACFO9K_17075</name>
</gene>
<reference evidence="2 3" key="1">
    <citation type="journal article" date="2019" name="Int. J. Syst. Evol. Microbiol.">
        <title>The Global Catalogue of Microorganisms (GCM) 10K type strain sequencing project: providing services to taxonomists for standard genome sequencing and annotation.</title>
        <authorList>
            <consortium name="The Broad Institute Genomics Platform"/>
            <consortium name="The Broad Institute Genome Sequencing Center for Infectious Disease"/>
            <person name="Wu L."/>
            <person name="Ma J."/>
        </authorList>
    </citation>
    <scope>NUCLEOTIDE SEQUENCE [LARGE SCALE GENOMIC DNA]</scope>
    <source>
        <strain evidence="2 3">XZYJ18</strain>
    </source>
</reference>
<dbReference type="PANTHER" id="PTHR12126">
    <property type="entry name" value="NADH-UBIQUINONE OXIDOREDUCTASE 39 KDA SUBUNIT-RELATED"/>
    <property type="match status" value="1"/>
</dbReference>
<dbReference type="GeneID" id="73043302"/>
<dbReference type="AlphaFoldDB" id="A0ABD5Q677"/>
<protein>
    <submittedName>
        <fullName evidence="2">Complex I NDUFA9 subunit family protein</fullName>
    </submittedName>
</protein>
<evidence type="ECO:0000259" key="1">
    <source>
        <dbReference type="Pfam" id="PF13460"/>
    </source>
</evidence>
<dbReference type="RefSeq" id="WP_254268404.1">
    <property type="nucleotide sequence ID" value="NZ_CP100400.1"/>
</dbReference>
<keyword evidence="3" id="KW-1185">Reference proteome</keyword>
<dbReference type="SUPFAM" id="SSF51735">
    <property type="entry name" value="NAD(P)-binding Rossmann-fold domains"/>
    <property type="match status" value="1"/>
</dbReference>
<sequence length="294" mass="31217">MNILVAGGTGFIGTRLVRALDDDGHDVTALARDPSEADFPAGVERVRGDVTAYDSIEGAFEGQDVVVNLVALSPLFQPSRGQSHKRVHLGGTENVVTAAQNHDVRKIVQMSALGADPTGSTEYLRTKGQAEQVVRDSGLAFTIFRPSVVFGEGGEFVSFTKKLSTPYVTPLPGGGATRFQPIWVGDLAPILAAGVEEERDGEVYEIGGPQVLSLGDVTKLVYRAEGKPATVVPIPMPLVKVGLSAAEFVPFVPFGADQFRSLRLDNTVSRNDIDAFGVDEGDLTTLSSYLGLSE</sequence>
<evidence type="ECO:0000313" key="2">
    <source>
        <dbReference type="EMBL" id="MFC4825972.1"/>
    </source>
</evidence>
<dbReference type="FunFam" id="3.40.50.720:FF:000702">
    <property type="entry name" value="NADH dehydrogenase (Ubiquinone)"/>
    <property type="match status" value="1"/>
</dbReference>
<evidence type="ECO:0000313" key="3">
    <source>
        <dbReference type="Proteomes" id="UP001595945"/>
    </source>
</evidence>
<dbReference type="InterPro" id="IPR051207">
    <property type="entry name" value="ComplexI_NDUFA9_subunit"/>
</dbReference>
<dbReference type="Proteomes" id="UP001595945">
    <property type="component" value="Unassembled WGS sequence"/>
</dbReference>
<dbReference type="Pfam" id="PF13460">
    <property type="entry name" value="NAD_binding_10"/>
    <property type="match status" value="1"/>
</dbReference>